<dbReference type="EMBL" id="MK450426">
    <property type="protein sequence ID" value="QAX94032.1"/>
    <property type="molecule type" value="Genomic_DNA"/>
</dbReference>
<protein>
    <submittedName>
        <fullName evidence="1">Uncharacterized protein</fullName>
    </submittedName>
</protein>
<gene>
    <name evidence="1" type="primary">37</name>
    <name evidence="1" type="ORF">SEA_EURATIS_37</name>
</gene>
<keyword evidence="2" id="KW-1185">Reference proteome</keyword>
<accession>A0A411B109</accession>
<reference evidence="1 2" key="1">
    <citation type="submission" date="2019-01" db="EMBL/GenBank/DDBJ databases">
        <authorList>
            <person name="Russe A."/>
            <person name="Sprabary S.L."/>
            <person name="Nayek S."/>
            <person name="Klug H.M."/>
            <person name="Layton S.R."/>
            <person name="Kim T."/>
            <person name="Hughes L.E."/>
            <person name="Garlena R.A."/>
            <person name="Russell D.A."/>
            <person name="Pope W.H."/>
            <person name="Jacobs-Sera D."/>
            <person name="Hatfull G.F."/>
        </authorList>
    </citation>
    <scope>NUCLEOTIDE SEQUENCE [LARGE SCALE GENOMIC DNA]</scope>
</reference>
<name>A0A411B109_9CAUD</name>
<dbReference type="Proteomes" id="UP000290796">
    <property type="component" value="Segment"/>
</dbReference>
<sequence length="380" mass="40652">MLSIDTVRAAQNNDLEATADVIAHLESRLEALAGKAAQRMAPHGGPRFYNSKEEFLQVARVTVWEALSRFTDTTVEAFEKYMYVTVATALQDAVRNERNCAAGADENAMKTFATMVEAADGDVYEAQKLAQVLPPKGRRLSPDRANAARLAWQGALSLDKVTTANDNTDADGSLGSLIAVEDETPDVQPKVGHGAALEALKVLERYAGVVVSRMTPGEFAANLPALVDALEGSVTLPRDPEARRFVLDAMGILAAAVSTSGEGDLADDLKDVTDDRRAESAEKHTRVHAVLDSMGDAQRTVLVHSFGIKGAADFGWGDSGDLEGLCAFLDMTAVNVRAHRSKGRKTFAKRYVAAVSLERPEYAKALEAAAAANTTYGGRK</sequence>
<organism evidence="1 2">
    <name type="scientific">Streptomyces phage Euratis</name>
    <dbReference type="NCBI Taxonomy" id="2510569"/>
    <lineage>
        <taxon>Viruses</taxon>
        <taxon>Duplodnaviria</taxon>
        <taxon>Heunggongvirae</taxon>
        <taxon>Uroviricota</taxon>
        <taxon>Caudoviricetes</taxon>
        <taxon>Colingsworthviridae</taxon>
        <taxon>Vashvirus</taxon>
        <taxon>Vashvirus euratis</taxon>
    </lineage>
</organism>
<evidence type="ECO:0000313" key="1">
    <source>
        <dbReference type="EMBL" id="QAX94032.1"/>
    </source>
</evidence>
<evidence type="ECO:0000313" key="2">
    <source>
        <dbReference type="Proteomes" id="UP000290796"/>
    </source>
</evidence>
<proteinExistence type="predicted"/>